<proteinExistence type="predicted"/>
<comment type="caution">
    <text evidence="1">The sequence shown here is derived from an EMBL/GenBank/DDBJ whole genome shotgun (WGS) entry which is preliminary data.</text>
</comment>
<gene>
    <name evidence="1" type="ORF">O6H91_02G103600</name>
</gene>
<name>A0ACC2EIX4_DIPCM</name>
<keyword evidence="2" id="KW-1185">Reference proteome</keyword>
<accession>A0ACC2EIX4</accession>
<dbReference type="EMBL" id="CM055093">
    <property type="protein sequence ID" value="KAJ7566445.1"/>
    <property type="molecule type" value="Genomic_DNA"/>
</dbReference>
<protein>
    <submittedName>
        <fullName evidence="1">Uncharacterized protein</fullName>
    </submittedName>
</protein>
<evidence type="ECO:0000313" key="2">
    <source>
        <dbReference type="Proteomes" id="UP001162992"/>
    </source>
</evidence>
<evidence type="ECO:0000313" key="1">
    <source>
        <dbReference type="EMBL" id="KAJ7566445.1"/>
    </source>
</evidence>
<organism evidence="1 2">
    <name type="scientific">Diphasiastrum complanatum</name>
    <name type="common">Issler's clubmoss</name>
    <name type="synonym">Lycopodium complanatum</name>
    <dbReference type="NCBI Taxonomy" id="34168"/>
    <lineage>
        <taxon>Eukaryota</taxon>
        <taxon>Viridiplantae</taxon>
        <taxon>Streptophyta</taxon>
        <taxon>Embryophyta</taxon>
        <taxon>Tracheophyta</taxon>
        <taxon>Lycopodiopsida</taxon>
        <taxon>Lycopodiales</taxon>
        <taxon>Lycopodiaceae</taxon>
        <taxon>Lycopodioideae</taxon>
        <taxon>Diphasiastrum</taxon>
    </lineage>
</organism>
<sequence>MKPRKVGCLLFQIASNPNIVCKIFFRIKPLISSSLSAPHAPPSGIVGTLITAPESRVLLLHASLALIPLTAQSNLCSFVFGTILGRLLLDRIISHCSLAVEDVSGDLRNFLASSDATAELDKCRFSRLSSEGSVRFSGDGSEGKSVGLDLPCELTSMRAVEEGQIRAWPRDANGATLATAGTPVSSNDGDVNAACTDMKFSGEVETCSIERTDEELVRASAEDDLEQEKFLACGLEGAKSGKVISKRLKVDFPVDLATSICLRNDHIQAAWEHWRKLREPKLIVAPMVDQSELPFRMLCRKYGATAAYTPMLHSRLFVQDPKYRSSEFSTCPEDRPLFVQFCANNPNTLLEAARIVEPYCDYVDINLGCPQRIAKRGNYGAFLMDDLPLIRTLVSTLARNLSVPVSCKIRLFPCIEETLSYARMLEEAGCSLLAVHGRTRDQKDSKAVRADWDAIKAVKSALRIPVLANGNIRWLNDVHACLSETGADGMLSAESLLENPALFAGYRLLAPFEQNTEDCLENPQTPGCGLKKHLEESSLEGVIDPTSLLLEYLNFCEKHPVPPRMIRAHVHRILGNWFRVHPDLRESFNKEYRFTFKWLRDMINQMNERNKSSNVNLPLQSHPAIDNHHNDVDDSCTGIP</sequence>
<dbReference type="Proteomes" id="UP001162992">
    <property type="component" value="Chromosome 2"/>
</dbReference>
<reference evidence="2" key="1">
    <citation type="journal article" date="2024" name="Proc. Natl. Acad. Sci. U.S.A.">
        <title>Extraordinary preservation of gene collinearity over three hundred million years revealed in homosporous lycophytes.</title>
        <authorList>
            <person name="Li C."/>
            <person name="Wickell D."/>
            <person name="Kuo L.Y."/>
            <person name="Chen X."/>
            <person name="Nie B."/>
            <person name="Liao X."/>
            <person name="Peng D."/>
            <person name="Ji J."/>
            <person name="Jenkins J."/>
            <person name="Williams M."/>
            <person name="Shu S."/>
            <person name="Plott C."/>
            <person name="Barry K."/>
            <person name="Rajasekar S."/>
            <person name="Grimwood J."/>
            <person name="Han X."/>
            <person name="Sun S."/>
            <person name="Hou Z."/>
            <person name="He W."/>
            <person name="Dai G."/>
            <person name="Sun C."/>
            <person name="Schmutz J."/>
            <person name="Leebens-Mack J.H."/>
            <person name="Li F.W."/>
            <person name="Wang L."/>
        </authorList>
    </citation>
    <scope>NUCLEOTIDE SEQUENCE [LARGE SCALE GENOMIC DNA]</scope>
    <source>
        <strain evidence="2">cv. PW_Plant_1</strain>
    </source>
</reference>